<gene>
    <name evidence="5 9" type="primary">pdxH</name>
    <name evidence="9" type="ORF">I8J32_000150</name>
</gene>
<keyword evidence="3 5" id="KW-0288">FMN</keyword>
<evidence type="ECO:0000259" key="7">
    <source>
        <dbReference type="Pfam" id="PF01243"/>
    </source>
</evidence>
<evidence type="ECO:0000256" key="4">
    <source>
        <dbReference type="ARBA" id="ARBA00023002"/>
    </source>
</evidence>
<dbReference type="EMBL" id="CP071518">
    <property type="protein sequence ID" value="QSX78417.1"/>
    <property type="molecule type" value="Genomic_DNA"/>
</dbReference>
<dbReference type="InterPro" id="IPR019740">
    <property type="entry name" value="Pyridox_Oxase_CS"/>
</dbReference>
<dbReference type="InterPro" id="IPR000659">
    <property type="entry name" value="Pyridox_Oxase"/>
</dbReference>
<feature type="domain" description="Pyridoxamine 5'-phosphate oxidase N-terminal" evidence="7">
    <location>
        <begin position="19"/>
        <end position="144"/>
    </location>
</feature>
<dbReference type="GO" id="GO:0010181">
    <property type="term" value="F:FMN binding"/>
    <property type="evidence" value="ECO:0007669"/>
    <property type="project" value="UniProtKB-UniRule"/>
</dbReference>
<evidence type="ECO:0000259" key="8">
    <source>
        <dbReference type="Pfam" id="PF10590"/>
    </source>
</evidence>
<dbReference type="InterPro" id="IPR019576">
    <property type="entry name" value="Pyridoxamine_oxidase_dimer_C"/>
</dbReference>
<keyword evidence="5" id="KW-0664">Pyridoxine biosynthesis</keyword>
<dbReference type="RefSeq" id="WP_200614024.1">
    <property type="nucleotide sequence ID" value="NZ_CP071518.1"/>
</dbReference>
<comment type="subunit">
    <text evidence="5">Homodimer.</text>
</comment>
<feature type="binding site" evidence="5">
    <location>
        <begin position="178"/>
        <end position="180"/>
    </location>
    <ligand>
        <name>substrate</name>
    </ligand>
</feature>
<evidence type="ECO:0000256" key="1">
    <source>
        <dbReference type="ARBA" id="ARBA00007301"/>
    </source>
</evidence>
<feature type="binding site" evidence="5 6">
    <location>
        <begin position="127"/>
        <end position="128"/>
    </location>
    <ligand>
        <name>FMN</name>
        <dbReference type="ChEBI" id="CHEBI:58210"/>
    </ligand>
</feature>
<dbReference type="Proteomes" id="UP000639274">
    <property type="component" value="Chromosome"/>
</dbReference>
<evidence type="ECO:0000256" key="3">
    <source>
        <dbReference type="ARBA" id="ARBA00022643"/>
    </source>
</evidence>
<feature type="binding site" evidence="5 6">
    <location>
        <position position="68"/>
    </location>
    <ligand>
        <name>FMN</name>
        <dbReference type="ChEBI" id="CHEBI:58210"/>
    </ligand>
</feature>
<dbReference type="PANTHER" id="PTHR10851">
    <property type="entry name" value="PYRIDOXINE-5-PHOSPHATE OXIDASE"/>
    <property type="match status" value="1"/>
</dbReference>
<dbReference type="Pfam" id="PF01243">
    <property type="entry name" value="PNPOx_N"/>
    <property type="match status" value="1"/>
</dbReference>
<organism evidence="9 10">
    <name type="scientific">Agrilutibacter solisilvae</name>
    <dbReference type="NCBI Taxonomy" id="2763317"/>
    <lineage>
        <taxon>Bacteria</taxon>
        <taxon>Pseudomonadati</taxon>
        <taxon>Pseudomonadota</taxon>
        <taxon>Gammaproteobacteria</taxon>
        <taxon>Lysobacterales</taxon>
        <taxon>Lysobacteraceae</taxon>
        <taxon>Agrilutibacter</taxon>
    </lineage>
</organism>
<comment type="function">
    <text evidence="5">Catalyzes the oxidation of either pyridoxine 5'-phosphate (PNP) or pyridoxamine 5'-phosphate (PMP) into pyridoxal 5'-phosphate (PLP).</text>
</comment>
<evidence type="ECO:0000256" key="2">
    <source>
        <dbReference type="ARBA" id="ARBA00022630"/>
    </source>
</evidence>
<comment type="similarity">
    <text evidence="1 5">Belongs to the pyridoxamine 5'-phosphate oxidase family.</text>
</comment>
<evidence type="ECO:0000313" key="10">
    <source>
        <dbReference type="Proteomes" id="UP000639274"/>
    </source>
</evidence>
<feature type="binding site" evidence="5 6">
    <location>
        <position position="172"/>
    </location>
    <ligand>
        <name>FMN</name>
        <dbReference type="ChEBI" id="CHEBI:58210"/>
    </ligand>
</feature>
<dbReference type="HAMAP" id="MF_01629">
    <property type="entry name" value="PdxH"/>
    <property type="match status" value="1"/>
</dbReference>
<dbReference type="PROSITE" id="PS01064">
    <property type="entry name" value="PYRIDOX_OXIDASE"/>
    <property type="match status" value="1"/>
</dbReference>
<feature type="domain" description="Pyridoxine 5'-phosphate oxidase dimerisation C-terminal" evidence="8">
    <location>
        <begin position="159"/>
        <end position="200"/>
    </location>
</feature>
<feature type="binding site" evidence="5 6">
    <location>
        <position position="92"/>
    </location>
    <ligand>
        <name>FMN</name>
        <dbReference type="ChEBI" id="CHEBI:58210"/>
    </ligand>
</feature>
<comment type="cofactor">
    <cofactor evidence="5 6">
        <name>FMN</name>
        <dbReference type="ChEBI" id="CHEBI:58210"/>
    </cofactor>
    <text evidence="5 6">Binds 1 FMN per subunit.</text>
</comment>
<comment type="catalytic activity">
    <reaction evidence="5">
        <text>pyridoxamine 5'-phosphate + O2 + H2O = pyridoxal 5'-phosphate + H2O2 + NH4(+)</text>
        <dbReference type="Rhea" id="RHEA:15817"/>
        <dbReference type="ChEBI" id="CHEBI:15377"/>
        <dbReference type="ChEBI" id="CHEBI:15379"/>
        <dbReference type="ChEBI" id="CHEBI:16240"/>
        <dbReference type="ChEBI" id="CHEBI:28938"/>
        <dbReference type="ChEBI" id="CHEBI:58451"/>
        <dbReference type="ChEBI" id="CHEBI:597326"/>
        <dbReference type="EC" id="1.4.3.5"/>
    </reaction>
</comment>
<comment type="pathway">
    <text evidence="5">Cofactor metabolism; pyridoxal 5'-phosphate salvage; pyridoxal 5'-phosphate from pyridoxine 5'-phosphate: step 1/1.</text>
</comment>
<protein>
    <recommendedName>
        <fullName evidence="5">Pyridoxine/pyridoxamine 5'-phosphate oxidase</fullName>
        <ecNumber evidence="5">1.4.3.5</ecNumber>
    </recommendedName>
    <alternativeName>
        <fullName evidence="5">PNP/PMP oxidase</fullName>
        <shortName evidence="5">PNPOx</shortName>
    </alternativeName>
    <alternativeName>
        <fullName evidence="5">Pyridoxal 5'-phosphate synthase</fullName>
    </alternativeName>
</protein>
<feature type="binding site" evidence="5">
    <location>
        <position position="114"/>
    </location>
    <ligand>
        <name>substrate</name>
    </ligand>
</feature>
<dbReference type="InterPro" id="IPR012349">
    <property type="entry name" value="Split_barrel_FMN-bd"/>
</dbReference>
<feature type="binding site" evidence="5">
    <location>
        <begin position="61"/>
        <end position="62"/>
    </location>
    <ligand>
        <name>FMN</name>
        <dbReference type="ChEBI" id="CHEBI:58210"/>
    </ligand>
</feature>
<dbReference type="PANTHER" id="PTHR10851:SF0">
    <property type="entry name" value="PYRIDOXINE-5'-PHOSPHATE OXIDASE"/>
    <property type="match status" value="1"/>
</dbReference>
<keyword evidence="4 5" id="KW-0560">Oxidoreductase</keyword>
<feature type="binding site" evidence="5">
    <location>
        <position position="51"/>
    </location>
    <ligand>
        <name>substrate</name>
    </ligand>
</feature>
<keyword evidence="2 5" id="KW-0285">Flavoprotein</keyword>
<feature type="binding site" evidence="5 6">
    <location>
        <position position="182"/>
    </location>
    <ligand>
        <name>FMN</name>
        <dbReference type="ChEBI" id="CHEBI:58210"/>
    </ligand>
</feature>
<dbReference type="AlphaFoldDB" id="A0A974XZ24"/>
<keyword evidence="10" id="KW-1185">Reference proteome</keyword>
<name>A0A974XZ24_9GAMM</name>
<evidence type="ECO:0000256" key="6">
    <source>
        <dbReference type="PIRSR" id="PIRSR000190-2"/>
    </source>
</evidence>
<comment type="pathway">
    <text evidence="5">Cofactor metabolism; pyridoxal 5'-phosphate salvage; pyridoxal 5'-phosphate from pyridoxamine 5'-phosphate: step 1/1.</text>
</comment>
<dbReference type="SUPFAM" id="SSF50475">
    <property type="entry name" value="FMN-binding split barrel"/>
    <property type="match status" value="1"/>
</dbReference>
<dbReference type="Gene3D" id="2.30.110.10">
    <property type="entry name" value="Electron Transport, Fmn-binding Protein, Chain A"/>
    <property type="match status" value="1"/>
</dbReference>
<dbReference type="NCBIfam" id="NF004231">
    <property type="entry name" value="PRK05679.1"/>
    <property type="match status" value="1"/>
</dbReference>
<feature type="binding site" evidence="5 6">
    <location>
        <begin position="46"/>
        <end position="51"/>
    </location>
    <ligand>
        <name>FMN</name>
        <dbReference type="ChEBI" id="CHEBI:58210"/>
    </ligand>
</feature>
<comment type="catalytic activity">
    <reaction evidence="5">
        <text>pyridoxine 5'-phosphate + O2 = pyridoxal 5'-phosphate + H2O2</text>
        <dbReference type="Rhea" id="RHEA:15149"/>
        <dbReference type="ChEBI" id="CHEBI:15379"/>
        <dbReference type="ChEBI" id="CHEBI:16240"/>
        <dbReference type="ChEBI" id="CHEBI:58589"/>
        <dbReference type="ChEBI" id="CHEBI:597326"/>
        <dbReference type="EC" id="1.4.3.5"/>
    </reaction>
</comment>
<feature type="binding site" evidence="5">
    <location>
        <position position="118"/>
    </location>
    <ligand>
        <name>substrate</name>
    </ligand>
</feature>
<accession>A0A974XZ24</accession>
<dbReference type="GO" id="GO:0004733">
    <property type="term" value="F:pyridoxamine phosphate oxidase activity"/>
    <property type="evidence" value="ECO:0007669"/>
    <property type="project" value="UniProtKB-UniRule"/>
</dbReference>
<dbReference type="EC" id="1.4.3.5" evidence="5"/>
<proteinExistence type="inferred from homology"/>
<dbReference type="KEGG" id="lsf:I8J32_000150"/>
<dbReference type="NCBIfam" id="TIGR00558">
    <property type="entry name" value="pdxH"/>
    <property type="match status" value="1"/>
</dbReference>
<reference evidence="9 10" key="1">
    <citation type="submission" date="2021-03" db="EMBL/GenBank/DDBJ databases">
        <title>Lysobacter sp. nov. isolated from soil of gangwondo yeongwol, south Korea.</title>
        <authorList>
            <person name="Kim K.R."/>
            <person name="Kim K.H."/>
            <person name="Jeon C.O."/>
        </authorList>
    </citation>
    <scope>NUCLEOTIDE SEQUENCE [LARGE SCALE GENOMIC DNA]</scope>
    <source>
        <strain evidence="9 10">R19</strain>
    </source>
</reference>
<dbReference type="PIRSF" id="PIRSF000190">
    <property type="entry name" value="Pyd_amn-ph_oxd"/>
    <property type="match status" value="1"/>
</dbReference>
<dbReference type="Pfam" id="PF10590">
    <property type="entry name" value="PNP_phzG_C"/>
    <property type="match status" value="1"/>
</dbReference>
<dbReference type="GO" id="GO:0008615">
    <property type="term" value="P:pyridoxine biosynthetic process"/>
    <property type="evidence" value="ECO:0007669"/>
    <property type="project" value="UniProtKB-UniRule"/>
</dbReference>
<feature type="binding site" evidence="5">
    <location>
        <position position="110"/>
    </location>
    <ligand>
        <name>substrate</name>
    </ligand>
</feature>
<evidence type="ECO:0000313" key="9">
    <source>
        <dbReference type="EMBL" id="QSX78417.1"/>
    </source>
</evidence>
<feature type="binding site" evidence="5 6">
    <location>
        <position position="67"/>
    </location>
    <ligand>
        <name>FMN</name>
        <dbReference type="ChEBI" id="CHEBI:58210"/>
    </ligand>
</feature>
<dbReference type="InterPro" id="IPR011576">
    <property type="entry name" value="Pyridox_Oxase_N"/>
</dbReference>
<evidence type="ECO:0000256" key="5">
    <source>
        <dbReference type="HAMAP-Rule" id="MF_01629"/>
    </source>
</evidence>
<sequence length="200" mass="22691">MTDTDLHAKAMATFAALFDEAAAAGEPDRTAMTVATATLDARPSARIVLLKAFDARGFVFYSHLDGRKGRELQANPHAALLFHWPRVREGVQVRVEGAVESVADAEADAYFASRPRGSQLGAWASRQSETLDSRASFDERVARAELEFEGREVPRPPRWTGFRVKPERIEFWYGAQFRLHERHLYERDRAGVWQVRMLYP</sequence>